<dbReference type="Gene3D" id="3.30.565.10">
    <property type="entry name" value="Histidine kinase-like ATPase, C-terminal domain"/>
    <property type="match status" value="1"/>
</dbReference>
<organism evidence="14 15">
    <name type="scientific">Leptothrix cholodnii (strain ATCC 51168 / LMG 8142 / SP-6)</name>
    <name type="common">Leptothrix discophora (strain SP-6)</name>
    <dbReference type="NCBI Taxonomy" id="395495"/>
    <lineage>
        <taxon>Bacteria</taxon>
        <taxon>Pseudomonadati</taxon>
        <taxon>Pseudomonadota</taxon>
        <taxon>Betaproteobacteria</taxon>
        <taxon>Burkholderiales</taxon>
        <taxon>Sphaerotilaceae</taxon>
        <taxon>Leptothrix</taxon>
    </lineage>
</organism>
<keyword evidence="11" id="KW-0902">Two-component regulatory system</keyword>
<dbReference type="InterPro" id="IPR003594">
    <property type="entry name" value="HATPase_dom"/>
</dbReference>
<keyword evidence="7" id="KW-0547">Nucleotide-binding</keyword>
<dbReference type="eggNOG" id="COG0642">
    <property type="taxonomic scope" value="Bacteria"/>
</dbReference>
<dbReference type="InterPro" id="IPR003661">
    <property type="entry name" value="HisK_dim/P_dom"/>
</dbReference>
<dbReference type="PANTHER" id="PTHR45436">
    <property type="entry name" value="SENSOR HISTIDINE KINASE YKOH"/>
    <property type="match status" value="1"/>
</dbReference>
<dbReference type="Pfam" id="PF00512">
    <property type="entry name" value="HisKA"/>
    <property type="match status" value="1"/>
</dbReference>
<evidence type="ECO:0000256" key="8">
    <source>
        <dbReference type="ARBA" id="ARBA00022777"/>
    </source>
</evidence>
<sequence length="464" mass="50756">MSETGRKNSLERLLRHRLLLLIGGLWVAASVVVWYGLRSQTNALLDLILLETAEQLMVMPDEALGDGSSPPRVIEIGTDEADIVYQVYDGNGRLRLRSHAAPTTPMIAVQQDGRIETDRWYLFSLTHPDRSRRVLIGESQSHRNGALWDLNAWLIAPLVVLLPLMALVLTRVLRQSFLTLEPVRDNLDRRAPHELHAVDVSAAPLELQPMLETVNRMMARVSSLVEAERAFAAHTAHELRTPLAAARAQAQRLAVEANEHGTPQLVERALALMRQLDRLTRLASRLLQLARVDSGVALKRTDVDLRQLAELVTDEFGDARAQGFLLPTENTDGAHEEVSGDVDALGIALRNLIDNALKHGGEQPRVRVCVGHRRLAVQDCGPGIAADELQRLAKPFERGPTVAEGSGLGLTMVQTVARQSGATLDFTSLDGVAGGWRFEVSLYFPEGAQAEEAAAARQDPPGGG</sequence>
<dbReference type="CDD" id="cd00082">
    <property type="entry name" value="HisKA"/>
    <property type="match status" value="1"/>
</dbReference>
<dbReference type="SMART" id="SM00387">
    <property type="entry name" value="HATPase_c"/>
    <property type="match status" value="1"/>
</dbReference>
<feature type="domain" description="Histidine kinase" evidence="13">
    <location>
        <begin position="234"/>
        <end position="446"/>
    </location>
</feature>
<keyword evidence="8 14" id="KW-0418">Kinase</keyword>
<reference evidence="14 15" key="1">
    <citation type="submission" date="2008-03" db="EMBL/GenBank/DDBJ databases">
        <title>Complete sequence of Leptothrix cholodnii SP-6.</title>
        <authorList>
            <consortium name="US DOE Joint Genome Institute"/>
            <person name="Copeland A."/>
            <person name="Lucas S."/>
            <person name="Lapidus A."/>
            <person name="Glavina del Rio T."/>
            <person name="Dalin E."/>
            <person name="Tice H."/>
            <person name="Bruce D."/>
            <person name="Goodwin L."/>
            <person name="Pitluck S."/>
            <person name="Chertkov O."/>
            <person name="Brettin T."/>
            <person name="Detter J.C."/>
            <person name="Han C."/>
            <person name="Kuske C.R."/>
            <person name="Schmutz J."/>
            <person name="Larimer F."/>
            <person name="Land M."/>
            <person name="Hauser L."/>
            <person name="Kyrpides N."/>
            <person name="Lykidis A."/>
            <person name="Emerson D."/>
            <person name="Richardson P."/>
        </authorList>
    </citation>
    <scope>NUCLEOTIDE SEQUENCE [LARGE SCALE GENOMIC DNA]</scope>
    <source>
        <strain evidence="15">ATCC 51168 / LMG 8142 / SP-6</strain>
    </source>
</reference>
<dbReference type="InterPro" id="IPR036890">
    <property type="entry name" value="HATPase_C_sf"/>
</dbReference>
<dbReference type="SUPFAM" id="SSF47384">
    <property type="entry name" value="Homodimeric domain of signal transducing histidine kinase"/>
    <property type="match status" value="1"/>
</dbReference>
<evidence type="ECO:0000256" key="6">
    <source>
        <dbReference type="ARBA" id="ARBA00022692"/>
    </source>
</evidence>
<keyword evidence="15" id="KW-1185">Reference proteome</keyword>
<dbReference type="OrthoDB" id="8554694at2"/>
<dbReference type="Proteomes" id="UP000001693">
    <property type="component" value="Chromosome"/>
</dbReference>
<protein>
    <recommendedName>
        <fullName evidence="3">histidine kinase</fullName>
        <ecNumber evidence="3">2.7.13.3</ecNumber>
    </recommendedName>
</protein>
<evidence type="ECO:0000313" key="14">
    <source>
        <dbReference type="EMBL" id="ACB35702.1"/>
    </source>
</evidence>
<evidence type="ECO:0000256" key="10">
    <source>
        <dbReference type="ARBA" id="ARBA00022989"/>
    </source>
</evidence>
<dbReference type="EMBL" id="CP001013">
    <property type="protein sequence ID" value="ACB35702.1"/>
    <property type="molecule type" value="Genomic_DNA"/>
</dbReference>
<comment type="catalytic activity">
    <reaction evidence="1">
        <text>ATP + protein L-histidine = ADP + protein N-phospho-L-histidine.</text>
        <dbReference type="EC" id="2.7.13.3"/>
    </reaction>
</comment>
<keyword evidence="12" id="KW-0472">Membrane</keyword>
<evidence type="ECO:0000259" key="13">
    <source>
        <dbReference type="PROSITE" id="PS50109"/>
    </source>
</evidence>
<gene>
    <name evidence="14" type="ordered locus">Lcho_3444</name>
</gene>
<comment type="subcellular location">
    <subcellularLocation>
        <location evidence="2">Membrane</location>
        <topology evidence="2">Multi-pass membrane protein</topology>
    </subcellularLocation>
</comment>
<dbReference type="InterPro" id="IPR050428">
    <property type="entry name" value="TCS_sensor_his_kinase"/>
</dbReference>
<feature type="transmembrane region" description="Helical" evidence="12">
    <location>
        <begin position="18"/>
        <end position="37"/>
    </location>
</feature>
<evidence type="ECO:0000256" key="4">
    <source>
        <dbReference type="ARBA" id="ARBA00022553"/>
    </source>
</evidence>
<dbReference type="HOGENOM" id="CLU_000445_89_37_4"/>
<evidence type="ECO:0000313" key="15">
    <source>
        <dbReference type="Proteomes" id="UP000001693"/>
    </source>
</evidence>
<dbReference type="RefSeq" id="WP_012348449.1">
    <property type="nucleotide sequence ID" value="NC_010524.1"/>
</dbReference>
<evidence type="ECO:0000256" key="7">
    <source>
        <dbReference type="ARBA" id="ARBA00022741"/>
    </source>
</evidence>
<keyword evidence="6 12" id="KW-0812">Transmembrane</keyword>
<name>B1Y346_LEPCP</name>
<keyword evidence="10 12" id="KW-1133">Transmembrane helix</keyword>
<dbReference type="Gene3D" id="1.10.287.130">
    <property type="match status" value="1"/>
</dbReference>
<dbReference type="InterPro" id="IPR036097">
    <property type="entry name" value="HisK_dim/P_sf"/>
</dbReference>
<dbReference type="GO" id="GO:0005886">
    <property type="term" value="C:plasma membrane"/>
    <property type="evidence" value="ECO:0007669"/>
    <property type="project" value="TreeGrafter"/>
</dbReference>
<dbReference type="GO" id="GO:0005524">
    <property type="term" value="F:ATP binding"/>
    <property type="evidence" value="ECO:0007669"/>
    <property type="project" value="UniProtKB-KW"/>
</dbReference>
<dbReference type="CDD" id="cd00075">
    <property type="entry name" value="HATPase"/>
    <property type="match status" value="1"/>
</dbReference>
<evidence type="ECO:0000256" key="3">
    <source>
        <dbReference type="ARBA" id="ARBA00012438"/>
    </source>
</evidence>
<dbReference type="STRING" id="395495.Lcho_3444"/>
<dbReference type="PANTHER" id="PTHR45436:SF14">
    <property type="entry name" value="SENSOR PROTEIN QSEC"/>
    <property type="match status" value="1"/>
</dbReference>
<proteinExistence type="predicted"/>
<accession>B1Y346</accession>
<dbReference type="KEGG" id="lch:Lcho_3444"/>
<evidence type="ECO:0000256" key="12">
    <source>
        <dbReference type="SAM" id="Phobius"/>
    </source>
</evidence>
<keyword evidence="5" id="KW-0808">Transferase</keyword>
<evidence type="ECO:0000256" key="11">
    <source>
        <dbReference type="ARBA" id="ARBA00023012"/>
    </source>
</evidence>
<dbReference type="GO" id="GO:0000155">
    <property type="term" value="F:phosphorelay sensor kinase activity"/>
    <property type="evidence" value="ECO:0007669"/>
    <property type="project" value="InterPro"/>
</dbReference>
<dbReference type="Pfam" id="PF02518">
    <property type="entry name" value="HATPase_c"/>
    <property type="match status" value="1"/>
</dbReference>
<evidence type="ECO:0000256" key="2">
    <source>
        <dbReference type="ARBA" id="ARBA00004141"/>
    </source>
</evidence>
<dbReference type="PROSITE" id="PS50109">
    <property type="entry name" value="HIS_KIN"/>
    <property type="match status" value="1"/>
</dbReference>
<dbReference type="InterPro" id="IPR005467">
    <property type="entry name" value="His_kinase_dom"/>
</dbReference>
<dbReference type="SUPFAM" id="SSF55874">
    <property type="entry name" value="ATPase domain of HSP90 chaperone/DNA topoisomerase II/histidine kinase"/>
    <property type="match status" value="1"/>
</dbReference>
<dbReference type="EC" id="2.7.13.3" evidence="3"/>
<evidence type="ECO:0000256" key="1">
    <source>
        <dbReference type="ARBA" id="ARBA00000085"/>
    </source>
</evidence>
<evidence type="ECO:0000256" key="9">
    <source>
        <dbReference type="ARBA" id="ARBA00022840"/>
    </source>
</evidence>
<keyword evidence="9" id="KW-0067">ATP-binding</keyword>
<dbReference type="AlphaFoldDB" id="B1Y346"/>
<keyword evidence="4" id="KW-0597">Phosphoprotein</keyword>
<evidence type="ECO:0000256" key="5">
    <source>
        <dbReference type="ARBA" id="ARBA00022679"/>
    </source>
</evidence>
<dbReference type="SMART" id="SM00388">
    <property type="entry name" value="HisKA"/>
    <property type="match status" value="1"/>
</dbReference>